<organism evidence="6 7">
    <name type="scientific">Anopheles dirus</name>
    <dbReference type="NCBI Taxonomy" id="7168"/>
    <lineage>
        <taxon>Eukaryota</taxon>
        <taxon>Metazoa</taxon>
        <taxon>Ecdysozoa</taxon>
        <taxon>Arthropoda</taxon>
        <taxon>Hexapoda</taxon>
        <taxon>Insecta</taxon>
        <taxon>Pterygota</taxon>
        <taxon>Neoptera</taxon>
        <taxon>Endopterygota</taxon>
        <taxon>Diptera</taxon>
        <taxon>Nematocera</taxon>
        <taxon>Culicoidea</taxon>
        <taxon>Culicidae</taxon>
        <taxon>Anophelinae</taxon>
        <taxon>Anopheles</taxon>
    </lineage>
</organism>
<dbReference type="STRING" id="7168.A0A182N3H2"/>
<keyword evidence="7" id="KW-1185">Reference proteome</keyword>
<proteinExistence type="inferred from homology"/>
<sequence length="561" mass="63604">MDDIDNIILHSLRQIDCDLDEDIQGLEQLTPSILVRTVSKCLLRIDPSLAELPQTLPPGMAQRFTATARLAEACTAVGYRRDIGYQTFLYSNVAEVRRVFMFLIEQLPKDATDAADPDAPVDRVTELENRIVERMRQQLHGGGTWRTDAVPLDLRNATLGWTNRGRANIPFVTQRDVTEEIKQYWMRRSGLWDEEKDEVDRLLPESATSPTADDTLQKLQAYYAQNKASAPFTADEELTESSGGAAETRLDQLDALEQEIVRIEASIAETQREQTVLHSKRTAVAESSKTLATVTERLREEKKIKERTHILLENPAVNVAKLESIIGAAAEKMKKLQSQWETHRAPLVATLEQHAAKNSDQTSKSQKVADQIESARHKSEEVIVDLQTKSALHARLVQEYERLGRTVSRTAYTSRILEIIGNIRKQKTDIDRILHDTRSLQKELNTITGQLDRQFAVTDDLIYRNAKRDECCKRAYILLVALHTECSELVALVQETGTVKREVRELEDQIEQERDRNVATNLTQIGHDLEEMQQESRRLEDAIKELDLVLVAASNGRNGLK</sequence>
<dbReference type="InterPro" id="IPR048349">
    <property type="entry name" value="CCDC22_N"/>
</dbReference>
<feature type="domain" description="CCDC22 coiled-coil" evidence="4">
    <location>
        <begin position="175"/>
        <end position="514"/>
    </location>
</feature>
<reference evidence="7" key="1">
    <citation type="submission" date="2013-03" db="EMBL/GenBank/DDBJ databases">
        <title>The Genome Sequence of Anopheles dirus WRAIR2.</title>
        <authorList>
            <consortium name="The Broad Institute Genomics Platform"/>
            <person name="Neafsey D.E."/>
            <person name="Walton C."/>
            <person name="Walker B."/>
            <person name="Young S.K."/>
            <person name="Zeng Q."/>
            <person name="Gargeya S."/>
            <person name="Fitzgerald M."/>
            <person name="Haas B."/>
            <person name="Abouelleil A."/>
            <person name="Allen A.W."/>
            <person name="Alvarado L."/>
            <person name="Arachchi H.M."/>
            <person name="Berlin A.M."/>
            <person name="Chapman S.B."/>
            <person name="Gainer-Dewar J."/>
            <person name="Goldberg J."/>
            <person name="Griggs A."/>
            <person name="Gujja S."/>
            <person name="Hansen M."/>
            <person name="Howarth C."/>
            <person name="Imamovic A."/>
            <person name="Ireland A."/>
            <person name="Larimer J."/>
            <person name="McCowan C."/>
            <person name="Murphy C."/>
            <person name="Pearson M."/>
            <person name="Poon T.W."/>
            <person name="Priest M."/>
            <person name="Roberts A."/>
            <person name="Saif S."/>
            <person name="Shea T."/>
            <person name="Sisk P."/>
            <person name="Sykes S."/>
            <person name="Wortman J."/>
            <person name="Nusbaum C."/>
            <person name="Birren B."/>
        </authorList>
    </citation>
    <scope>NUCLEOTIDE SEQUENCE [LARGE SCALE GENOMIC DNA]</scope>
    <source>
        <strain evidence="7">WRAIR2</strain>
    </source>
</reference>
<feature type="coiled-coil region" evidence="3">
    <location>
        <begin position="489"/>
        <end position="549"/>
    </location>
</feature>
<feature type="domain" description="CCDC22 N-terminal" evidence="5">
    <location>
        <begin position="1"/>
        <end position="108"/>
    </location>
</feature>
<evidence type="ECO:0000313" key="7">
    <source>
        <dbReference type="Proteomes" id="UP000075884"/>
    </source>
</evidence>
<comment type="similarity">
    <text evidence="1">Belongs to the CCDC22 family.</text>
</comment>
<keyword evidence="3" id="KW-0175">Coiled coil</keyword>
<protein>
    <recommendedName>
        <fullName evidence="2">Coiled-coil domain-containing protein 22 homolog</fullName>
    </recommendedName>
</protein>
<dbReference type="PANTHER" id="PTHR15668:SF4">
    <property type="entry name" value="COILED-COIL DOMAIN-CONTAINING PROTEIN 22"/>
    <property type="match status" value="1"/>
</dbReference>
<evidence type="ECO:0000256" key="3">
    <source>
        <dbReference type="SAM" id="Coils"/>
    </source>
</evidence>
<dbReference type="EnsemblMetazoa" id="ADIR002184-RA">
    <property type="protein sequence ID" value="ADIR002184-PA"/>
    <property type="gene ID" value="ADIR002184"/>
</dbReference>
<dbReference type="PANTHER" id="PTHR15668">
    <property type="entry name" value="JM1 PROTEIN"/>
    <property type="match status" value="1"/>
</dbReference>
<dbReference type="InterPro" id="IPR008530">
    <property type="entry name" value="CCDC22"/>
</dbReference>
<dbReference type="AlphaFoldDB" id="A0A182N3H2"/>
<evidence type="ECO:0000256" key="1">
    <source>
        <dbReference type="ARBA" id="ARBA00006438"/>
    </source>
</evidence>
<evidence type="ECO:0000313" key="6">
    <source>
        <dbReference type="EnsemblMetazoa" id="ADIR002184-PA"/>
    </source>
</evidence>
<feature type="coiled-coil region" evidence="3">
    <location>
        <begin position="246"/>
        <end position="273"/>
    </location>
</feature>
<dbReference type="Proteomes" id="UP000075884">
    <property type="component" value="Unassembled WGS sequence"/>
</dbReference>
<name>A0A182N3H2_9DIPT</name>
<evidence type="ECO:0000259" key="5">
    <source>
        <dbReference type="Pfam" id="PF21674"/>
    </source>
</evidence>
<evidence type="ECO:0000259" key="4">
    <source>
        <dbReference type="Pfam" id="PF05667"/>
    </source>
</evidence>
<accession>A0A182N3H2</accession>
<dbReference type="InterPro" id="IPR048348">
    <property type="entry name" value="CCDC22_CC"/>
</dbReference>
<evidence type="ECO:0000256" key="2">
    <source>
        <dbReference type="ARBA" id="ARBA00017553"/>
    </source>
</evidence>
<dbReference type="VEuPathDB" id="VectorBase:ADIR002184"/>
<reference evidence="6" key="2">
    <citation type="submission" date="2020-05" db="UniProtKB">
        <authorList>
            <consortium name="EnsemblMetazoa"/>
        </authorList>
    </citation>
    <scope>IDENTIFICATION</scope>
    <source>
        <strain evidence="6">WRAIR2</strain>
    </source>
</reference>
<dbReference type="Pfam" id="PF05667">
    <property type="entry name" value="CCDC22_CC"/>
    <property type="match status" value="1"/>
</dbReference>
<dbReference type="GO" id="GO:2000060">
    <property type="term" value="P:positive regulation of ubiquitin-dependent protein catabolic process"/>
    <property type="evidence" value="ECO:0007669"/>
    <property type="project" value="TreeGrafter"/>
</dbReference>
<dbReference type="GO" id="GO:0097602">
    <property type="term" value="F:cullin family protein binding"/>
    <property type="evidence" value="ECO:0007669"/>
    <property type="project" value="TreeGrafter"/>
</dbReference>
<dbReference type="Pfam" id="PF21674">
    <property type="entry name" value="CCDC22_N"/>
    <property type="match status" value="1"/>
</dbReference>